<evidence type="ECO:0000313" key="2">
    <source>
        <dbReference type="Proteomes" id="UP001056576"/>
    </source>
</evidence>
<gene>
    <name evidence="1" type="ORF">KIKIMORA_04620</name>
</gene>
<protein>
    <submittedName>
        <fullName evidence="1">Uncharacterized protein</fullName>
    </submittedName>
</protein>
<organism evidence="1 2">
    <name type="scientific">Brevundimonas phage vB_BpoS-Kikimora</name>
    <dbReference type="NCBI Taxonomy" id="2948601"/>
    <lineage>
        <taxon>Viruses</taxon>
        <taxon>Duplodnaviria</taxon>
        <taxon>Heunggongvirae</taxon>
        <taxon>Uroviricota</taxon>
        <taxon>Caudoviricetes</taxon>
        <taxon>Jeanschmidtviridae</taxon>
        <taxon>Kikimoravirus</taxon>
        <taxon>Kikimoravirus kikimora</taxon>
    </lineage>
</organism>
<name>A0A9E7SL36_9CAUD</name>
<sequence length="88" mass="9643">MADYLTQAQEALAAADPSKRVTLLESKTPGGRGLCKGAVVLRHLPDNTGHPFVTHWRNDDLGGYHKGGYFSNLPEAVADWRRRAAQGR</sequence>
<evidence type="ECO:0000313" key="1">
    <source>
        <dbReference type="EMBL" id="USN15580.1"/>
    </source>
</evidence>
<dbReference type="Proteomes" id="UP001056576">
    <property type="component" value="Segment"/>
</dbReference>
<dbReference type="EMBL" id="ON529857">
    <property type="protein sequence ID" value="USN15580.1"/>
    <property type="molecule type" value="Genomic_DNA"/>
</dbReference>
<accession>A0A9E7SL36</accession>
<proteinExistence type="predicted"/>
<keyword evidence="2" id="KW-1185">Reference proteome</keyword>
<reference evidence="1 2" key="1">
    <citation type="submission" date="2022-05" db="EMBL/GenBank/DDBJ databases">
        <authorList>
            <person name="Friedrich I."/>
            <person name="Poehlein A."/>
            <person name="Schneider D."/>
            <person name="Hertel R."/>
            <person name="Daniel R."/>
        </authorList>
    </citation>
    <scope>NUCLEOTIDE SEQUENCE [LARGE SCALE GENOMIC DNA]</scope>
</reference>